<dbReference type="InterPro" id="IPR011990">
    <property type="entry name" value="TPR-like_helical_dom_sf"/>
</dbReference>
<dbReference type="SUPFAM" id="SSF53756">
    <property type="entry name" value="UDP-Glycosyltransferase/glycogen phosphorylase"/>
    <property type="match status" value="1"/>
</dbReference>
<dbReference type="Gene3D" id="1.25.40.10">
    <property type="entry name" value="Tetratricopeptide repeat domain"/>
    <property type="match status" value="1"/>
</dbReference>
<dbReference type="Pfam" id="PF00515">
    <property type="entry name" value="TPR_1"/>
    <property type="match status" value="1"/>
</dbReference>
<dbReference type="PROSITE" id="PS50293">
    <property type="entry name" value="TPR_REGION"/>
    <property type="match status" value="1"/>
</dbReference>
<dbReference type="AlphaFoldDB" id="A0A1V1NZP2"/>
<feature type="repeat" description="TPR" evidence="3">
    <location>
        <begin position="113"/>
        <end position="146"/>
    </location>
</feature>
<name>A0A1V1NZP2_9BACT</name>
<dbReference type="InterPro" id="IPR051685">
    <property type="entry name" value="Ycf3/AcsC/BcsC/TPR_MFPF"/>
</dbReference>
<organism evidence="4 5">
    <name type="scientific">Candidatus Magnetoglobus multicellularis str. Araruama</name>
    <dbReference type="NCBI Taxonomy" id="890399"/>
    <lineage>
        <taxon>Bacteria</taxon>
        <taxon>Pseudomonadati</taxon>
        <taxon>Thermodesulfobacteriota</taxon>
        <taxon>Desulfobacteria</taxon>
        <taxon>Desulfobacterales</taxon>
        <taxon>Desulfobacteraceae</taxon>
        <taxon>Candidatus Magnetoglobus</taxon>
    </lineage>
</organism>
<evidence type="ECO:0000313" key="4">
    <source>
        <dbReference type="EMBL" id="ETR68077.1"/>
    </source>
</evidence>
<evidence type="ECO:0000256" key="2">
    <source>
        <dbReference type="ARBA" id="ARBA00022803"/>
    </source>
</evidence>
<reference evidence="5" key="1">
    <citation type="submission" date="2012-11" db="EMBL/GenBank/DDBJ databases">
        <authorList>
            <person name="Lucero-Rivera Y.E."/>
            <person name="Tovar-Ramirez D."/>
        </authorList>
    </citation>
    <scope>NUCLEOTIDE SEQUENCE [LARGE SCALE GENOMIC DNA]</scope>
    <source>
        <strain evidence="5">Araruama</strain>
    </source>
</reference>
<proteinExistence type="predicted"/>
<comment type="caution">
    <text evidence="4">The sequence shown here is derived from an EMBL/GenBank/DDBJ whole genome shotgun (WGS) entry which is preliminary data.</text>
</comment>
<dbReference type="InterPro" id="IPR019734">
    <property type="entry name" value="TPR_rpt"/>
</dbReference>
<dbReference type="SMART" id="SM00028">
    <property type="entry name" value="TPR"/>
    <property type="match status" value="4"/>
</dbReference>
<feature type="repeat" description="TPR" evidence="3">
    <location>
        <begin position="11"/>
        <end position="44"/>
    </location>
</feature>
<evidence type="ECO:0000256" key="1">
    <source>
        <dbReference type="ARBA" id="ARBA00022737"/>
    </source>
</evidence>
<accession>A0A1V1NZP2</accession>
<sequence>MPLLKSDPTDPKLWHLYGIIAARQQHTDLAINSLNKASSLSPNNGIFLFNLANAYRQAKLLDQSIATYEQALQFSQDKRPVSINYGIALKENGLYDKALTVFHTILNNHANDVQAYNNMGNVFTEMGQYTPAMAYYEKALQLNPDDEEAHRNKALLLLIQGNLKQGFEEYEWRFVKNGVPLKRNLKPPLWDGSDLSGCHIFVWGEQGLGDEICFASVFPELIQKAKEVSIECAPRLQPIFKRSFPETTVVPFKKDPANEPSHFSTADFHCPSGSLMRYLRTSFDQFHKQTGYLKADPAKVRAIKARYHTNDNKIKVGISWTSAIDYDHPAKLKLWRPILSCPNVQFYNLQYGDCLAEIEQVEKDFNITIINDPDIDPLKNIDDQAAQIQSMDIIISIGGTTAQLAGALGKTVWVILPLSSDWHWFSKRDDSPWYPGMRFFRQPVLKDWESVIGNVSNALKQWIQQ</sequence>
<dbReference type="Pfam" id="PF13432">
    <property type="entry name" value="TPR_16"/>
    <property type="match status" value="1"/>
</dbReference>
<dbReference type="EMBL" id="ATBP01001085">
    <property type="protein sequence ID" value="ETR68077.1"/>
    <property type="molecule type" value="Genomic_DNA"/>
</dbReference>
<dbReference type="SUPFAM" id="SSF48452">
    <property type="entry name" value="TPR-like"/>
    <property type="match status" value="1"/>
</dbReference>
<dbReference type="PANTHER" id="PTHR44943:SF8">
    <property type="entry name" value="TPR REPEAT-CONTAINING PROTEIN MJ0263"/>
    <property type="match status" value="1"/>
</dbReference>
<evidence type="ECO:0000256" key="3">
    <source>
        <dbReference type="PROSITE-ProRule" id="PRU00339"/>
    </source>
</evidence>
<gene>
    <name evidence="4" type="ORF">OMM_10901</name>
</gene>
<dbReference type="PROSITE" id="PS50005">
    <property type="entry name" value="TPR"/>
    <property type="match status" value="2"/>
</dbReference>
<dbReference type="PANTHER" id="PTHR44943">
    <property type="entry name" value="CELLULOSE SYNTHASE OPERON PROTEIN C"/>
    <property type="match status" value="1"/>
</dbReference>
<keyword evidence="1" id="KW-0677">Repeat</keyword>
<evidence type="ECO:0000313" key="5">
    <source>
        <dbReference type="Proteomes" id="UP000189670"/>
    </source>
</evidence>
<protein>
    <submittedName>
        <fullName evidence="4">TPR domain-containing protein</fullName>
    </submittedName>
</protein>
<dbReference type="Proteomes" id="UP000189670">
    <property type="component" value="Unassembled WGS sequence"/>
</dbReference>
<keyword evidence="2 3" id="KW-0802">TPR repeat</keyword>